<dbReference type="AlphaFoldDB" id="A0A084QKC7"/>
<proteinExistence type="predicted"/>
<accession>A0A084QKC7</accession>
<keyword evidence="1" id="KW-1133">Transmembrane helix</keyword>
<reference evidence="2 3" key="1">
    <citation type="journal article" date="2014" name="BMC Genomics">
        <title>Comparative genome sequencing reveals chemotype-specific gene clusters in the toxigenic black mold Stachybotrys.</title>
        <authorList>
            <person name="Semeiks J."/>
            <person name="Borek D."/>
            <person name="Otwinowski Z."/>
            <person name="Grishin N.V."/>
        </authorList>
    </citation>
    <scope>NUCLEOTIDE SEQUENCE [LARGE SCALE GENOMIC DNA]</scope>
    <source>
        <strain evidence="2 3">IBT 40285</strain>
    </source>
</reference>
<keyword evidence="3" id="KW-1185">Reference proteome</keyword>
<dbReference type="InParanoid" id="A0A084QKC7"/>
<dbReference type="OMA" id="MEPHAVH"/>
<dbReference type="OrthoDB" id="4749307at2759"/>
<keyword evidence="1" id="KW-0812">Transmembrane</keyword>
<evidence type="ECO:0000256" key="1">
    <source>
        <dbReference type="SAM" id="Phobius"/>
    </source>
</evidence>
<keyword evidence="1" id="KW-0472">Membrane</keyword>
<gene>
    <name evidence="2" type="ORF">S40285_01124</name>
</gene>
<protein>
    <submittedName>
        <fullName evidence="2">Uncharacterized protein</fullName>
    </submittedName>
</protein>
<sequence length="438" mass="50409">MTASLRSLVPEESLWKDATKVDIRNLPLRRSVIPFDDLCNLHDFNVLANKFNRLLWSVRSFVEDSFGTVELYIRTSPWKTEYPEDFYAFVMTVAREDEQAGGWDKLLTNGKERTMLLTAVIMKILGLEVLDSLLFGASKAHLDDLHQLDKEDIATEGFERSARRAQANLEYLSMDDMIPPLFWNQVDRLAMRILIMLLPLYNRMGQLEAKVAPIEDVYFKLHDVIATAGGLNCAMQLCPAVFIMEWARPGDRYDLQQRDFEPAILKFSTLKSQIYDHCYPADHPRRRSTRVKISISPKIIAYVPGPGDTMISHRLIHANGAFYNGLDDEVANDDKGRDLLGYISRLHQKLTRPLGYFWIAVLAIWGVFTWLFMLLCVLCQLDTRLADYWFPEYCTHDILGSHEHEDNTHSNSDVADRECNEWNGLRRKGVERVGSLRG</sequence>
<evidence type="ECO:0000313" key="3">
    <source>
        <dbReference type="Proteomes" id="UP000028524"/>
    </source>
</evidence>
<feature type="transmembrane region" description="Helical" evidence="1">
    <location>
        <begin position="355"/>
        <end position="378"/>
    </location>
</feature>
<dbReference type="Proteomes" id="UP000028524">
    <property type="component" value="Unassembled WGS sequence"/>
</dbReference>
<dbReference type="EMBL" id="KL660686">
    <property type="protein sequence ID" value="KFA64412.1"/>
    <property type="molecule type" value="Genomic_DNA"/>
</dbReference>
<dbReference type="HOGENOM" id="CLU_625808_0_0_1"/>
<evidence type="ECO:0000313" key="2">
    <source>
        <dbReference type="EMBL" id="KFA64412.1"/>
    </source>
</evidence>
<name>A0A084QKC7_STAC4</name>
<dbReference type="STRING" id="1283841.A0A084QKC7"/>
<organism evidence="2 3">
    <name type="scientific">Stachybotrys chlorohalonatus (strain IBT 40285)</name>
    <dbReference type="NCBI Taxonomy" id="1283841"/>
    <lineage>
        <taxon>Eukaryota</taxon>
        <taxon>Fungi</taxon>
        <taxon>Dikarya</taxon>
        <taxon>Ascomycota</taxon>
        <taxon>Pezizomycotina</taxon>
        <taxon>Sordariomycetes</taxon>
        <taxon>Hypocreomycetidae</taxon>
        <taxon>Hypocreales</taxon>
        <taxon>Stachybotryaceae</taxon>
        <taxon>Stachybotrys</taxon>
    </lineage>
</organism>